<proteinExistence type="inferred from homology"/>
<dbReference type="InterPro" id="IPR017907">
    <property type="entry name" value="Znf_RING_CS"/>
</dbReference>
<keyword evidence="7 11" id="KW-0863">Zinc-finger</keyword>
<dbReference type="EMBL" id="JAFNEN010000027">
    <property type="protein sequence ID" value="KAG8199404.1"/>
    <property type="molecule type" value="Genomic_DNA"/>
</dbReference>
<evidence type="ECO:0000313" key="16">
    <source>
        <dbReference type="Proteomes" id="UP000827092"/>
    </source>
</evidence>
<dbReference type="SMART" id="SM00591">
    <property type="entry name" value="RWD"/>
    <property type="match status" value="1"/>
</dbReference>
<dbReference type="GO" id="GO:0016567">
    <property type="term" value="P:protein ubiquitination"/>
    <property type="evidence" value="ECO:0007669"/>
    <property type="project" value="InterPro"/>
</dbReference>
<evidence type="ECO:0000259" key="13">
    <source>
        <dbReference type="PROSITE" id="PS50908"/>
    </source>
</evidence>
<dbReference type="InterPro" id="IPR044066">
    <property type="entry name" value="TRIAD_supradom"/>
</dbReference>
<comment type="similarity">
    <text evidence="10">Belongs to the RBR family. RNF14 subfamily.</text>
</comment>
<feature type="domain" description="RING-type" evidence="12">
    <location>
        <begin position="211"/>
        <end position="256"/>
    </location>
</feature>
<dbReference type="Pfam" id="PF22191">
    <property type="entry name" value="IBR_1"/>
    <property type="match status" value="1"/>
</dbReference>
<protein>
    <recommendedName>
        <fullName evidence="3">RBR-type E3 ubiquitin transferase</fullName>
        <ecNumber evidence="3">2.3.2.31</ecNumber>
    </recommendedName>
</protein>
<evidence type="ECO:0000256" key="1">
    <source>
        <dbReference type="ARBA" id="ARBA00001798"/>
    </source>
</evidence>
<dbReference type="InterPro" id="IPR047548">
    <property type="entry name" value="Rcat_RBR_RNF14"/>
</dbReference>
<dbReference type="InterPro" id="IPR002867">
    <property type="entry name" value="IBR_dom"/>
</dbReference>
<comment type="caution">
    <text evidence="15">The sequence shown here is derived from an EMBL/GenBank/DDBJ whole genome shotgun (WGS) entry which is preliminary data.</text>
</comment>
<evidence type="ECO:0000256" key="3">
    <source>
        <dbReference type="ARBA" id="ARBA00012251"/>
    </source>
</evidence>
<evidence type="ECO:0000259" key="12">
    <source>
        <dbReference type="PROSITE" id="PS50089"/>
    </source>
</evidence>
<dbReference type="SUPFAM" id="SSF54495">
    <property type="entry name" value="UBC-like"/>
    <property type="match status" value="1"/>
</dbReference>
<evidence type="ECO:0000256" key="5">
    <source>
        <dbReference type="ARBA" id="ARBA00022723"/>
    </source>
</evidence>
<dbReference type="InterPro" id="IPR016135">
    <property type="entry name" value="UBQ-conjugating_enzyme/RWD"/>
</dbReference>
<dbReference type="InterPro" id="IPR031128">
    <property type="entry name" value="RNF14_RING-HC_Zfn"/>
</dbReference>
<evidence type="ECO:0000256" key="2">
    <source>
        <dbReference type="ARBA" id="ARBA00004906"/>
    </source>
</evidence>
<evidence type="ECO:0000256" key="7">
    <source>
        <dbReference type="ARBA" id="ARBA00022771"/>
    </source>
</evidence>
<dbReference type="InterPro" id="IPR031127">
    <property type="entry name" value="E3_UB_ligase_RBR"/>
</dbReference>
<evidence type="ECO:0000256" key="9">
    <source>
        <dbReference type="ARBA" id="ARBA00022833"/>
    </source>
</evidence>
<comment type="pathway">
    <text evidence="2">Protein modification; protein ubiquitination.</text>
</comment>
<evidence type="ECO:0000256" key="11">
    <source>
        <dbReference type="PROSITE-ProRule" id="PRU00175"/>
    </source>
</evidence>
<comment type="catalytic activity">
    <reaction evidence="1">
        <text>[E2 ubiquitin-conjugating enzyme]-S-ubiquitinyl-L-cysteine + [acceptor protein]-L-lysine = [E2 ubiquitin-conjugating enzyme]-L-cysteine + [acceptor protein]-N(6)-ubiquitinyl-L-lysine.</text>
        <dbReference type="EC" id="2.3.2.31"/>
    </reaction>
</comment>
<keyword evidence="4" id="KW-0808">Transferase</keyword>
<dbReference type="Proteomes" id="UP000827092">
    <property type="component" value="Unassembled WGS sequence"/>
</dbReference>
<dbReference type="SUPFAM" id="SSF57850">
    <property type="entry name" value="RING/U-box"/>
    <property type="match status" value="3"/>
</dbReference>
<dbReference type="Gene3D" id="3.10.110.10">
    <property type="entry name" value="Ubiquitin Conjugating Enzyme"/>
    <property type="match status" value="1"/>
</dbReference>
<evidence type="ECO:0000256" key="10">
    <source>
        <dbReference type="ARBA" id="ARBA00044508"/>
    </source>
</evidence>
<evidence type="ECO:0000256" key="8">
    <source>
        <dbReference type="ARBA" id="ARBA00022786"/>
    </source>
</evidence>
<keyword evidence="5" id="KW-0479">Metal-binding</keyword>
<dbReference type="GO" id="GO:0008270">
    <property type="term" value="F:zinc ion binding"/>
    <property type="evidence" value="ECO:0007669"/>
    <property type="project" value="UniProtKB-KW"/>
</dbReference>
<keyword evidence="9" id="KW-0862">Zinc</keyword>
<dbReference type="Gene3D" id="1.20.120.1750">
    <property type="match status" value="1"/>
</dbReference>
<evidence type="ECO:0000259" key="14">
    <source>
        <dbReference type="PROSITE" id="PS51873"/>
    </source>
</evidence>
<dbReference type="InterPro" id="IPR013083">
    <property type="entry name" value="Znf_RING/FYVE/PHD"/>
</dbReference>
<gene>
    <name evidence="15" type="ORF">JTE90_000272</name>
</gene>
<accession>A0AAV6VUN2</accession>
<dbReference type="SMART" id="SM00647">
    <property type="entry name" value="IBR"/>
    <property type="match status" value="2"/>
</dbReference>
<dbReference type="InterPro" id="IPR001841">
    <property type="entry name" value="Znf_RING"/>
</dbReference>
<keyword evidence="6" id="KW-0677">Repeat</keyword>
<dbReference type="FunFam" id="3.30.40.10:FF:000137">
    <property type="entry name" value="RanBP-type and C3HC4-type zinc finger-containing protein 1"/>
    <property type="match status" value="1"/>
</dbReference>
<dbReference type="PROSITE" id="PS00518">
    <property type="entry name" value="ZF_RING_1"/>
    <property type="match status" value="1"/>
</dbReference>
<reference evidence="15 16" key="1">
    <citation type="journal article" date="2022" name="Nat. Ecol. Evol.">
        <title>A masculinizing supergene underlies an exaggerated male reproductive morph in a spider.</title>
        <authorList>
            <person name="Hendrickx F."/>
            <person name="De Corte Z."/>
            <person name="Sonet G."/>
            <person name="Van Belleghem S.M."/>
            <person name="Kostlbacher S."/>
            <person name="Vangestel C."/>
        </authorList>
    </citation>
    <scope>NUCLEOTIDE SEQUENCE [LARGE SCALE GENOMIC DNA]</scope>
    <source>
        <strain evidence="15">W744_W776</strain>
    </source>
</reference>
<dbReference type="PROSITE" id="PS51873">
    <property type="entry name" value="TRIAD"/>
    <property type="match status" value="1"/>
</dbReference>
<dbReference type="InterPro" id="IPR006575">
    <property type="entry name" value="RWD_dom"/>
</dbReference>
<name>A0AAV6VUN2_9ARAC</name>
<dbReference type="PROSITE" id="PS50089">
    <property type="entry name" value="ZF_RING_2"/>
    <property type="match status" value="1"/>
</dbReference>
<dbReference type="PANTHER" id="PTHR11685">
    <property type="entry name" value="RBR FAMILY RING FINGER AND IBR DOMAIN-CONTAINING"/>
    <property type="match status" value="1"/>
</dbReference>
<dbReference type="Gene3D" id="3.30.40.10">
    <property type="entry name" value="Zinc/RING finger domain, C3HC4 (zinc finger)"/>
    <property type="match status" value="1"/>
</dbReference>
<dbReference type="CDD" id="cd20341">
    <property type="entry name" value="BRcat_RBR_RNF14"/>
    <property type="match status" value="1"/>
</dbReference>
<sequence>MSNIESQENELLSLQSIFEEKEFSVDGMEPPSGRIVAEVRLPDGFFVTATKGEQSDISQEEVFHVENLPPINLFFEFPPTYPLATCPAFLISCNWLSVQQISLLCKQLEYLWEMSRDVVLYIWMQFLQDDALDFLNIKQCLDISQLLKFKMKDNLIHRETNNVIPSISGGNGAFDSRAINELSDGKLLIQILKDYDEYKKEVIFQTSIQECNVCLLQKKGSDFLRFKPCKHYFCNDCVKEYFEALIKDGSVTNLKCLQGECGSELDGSSVKNLVKPDLYERYDRLLLSTTLESMSDITYCPRQDCQCACIIDTCGRMGTCPACAFVFCPFCKMTYHGVAPCNFKSEQRKRIFDEYTHGDSSTKTSMEKRYGKRAIKALVEDTLSESWKASNSQNCPHCRATIEKNEGCNKMTCFKCGSFFCWLCMKVLRSSNPYKHYSDPTSECYNLLFPADYMDNEFEDVEPGEFLDGYEIVQL</sequence>
<keyword evidence="16" id="KW-1185">Reference proteome</keyword>
<dbReference type="AlphaFoldDB" id="A0AAV6VUN2"/>
<dbReference type="EC" id="2.3.2.31" evidence="3"/>
<dbReference type="CDD" id="cd23820">
    <property type="entry name" value="RWD_RNF14"/>
    <property type="match status" value="1"/>
</dbReference>
<dbReference type="Pfam" id="PF05773">
    <property type="entry name" value="RWD"/>
    <property type="match status" value="1"/>
</dbReference>
<keyword evidence="8" id="KW-0833">Ubl conjugation pathway</keyword>
<evidence type="ECO:0000256" key="4">
    <source>
        <dbReference type="ARBA" id="ARBA00022679"/>
    </source>
</evidence>
<dbReference type="CDD" id="cd16628">
    <property type="entry name" value="RING-HC_RBR_RNF14"/>
    <property type="match status" value="1"/>
</dbReference>
<dbReference type="CDD" id="cd20354">
    <property type="entry name" value="Rcat_RBR_RNF14"/>
    <property type="match status" value="1"/>
</dbReference>
<feature type="domain" description="RWD" evidence="13">
    <location>
        <begin position="9"/>
        <end position="134"/>
    </location>
</feature>
<dbReference type="Pfam" id="PF01485">
    <property type="entry name" value="IBR"/>
    <property type="match status" value="1"/>
</dbReference>
<dbReference type="GO" id="GO:0061630">
    <property type="term" value="F:ubiquitin protein ligase activity"/>
    <property type="evidence" value="ECO:0007669"/>
    <property type="project" value="UniProtKB-EC"/>
</dbReference>
<evidence type="ECO:0000313" key="15">
    <source>
        <dbReference type="EMBL" id="KAG8199404.1"/>
    </source>
</evidence>
<feature type="domain" description="RING-type" evidence="14">
    <location>
        <begin position="207"/>
        <end position="448"/>
    </location>
</feature>
<dbReference type="PROSITE" id="PS50908">
    <property type="entry name" value="RWD"/>
    <property type="match status" value="1"/>
</dbReference>
<evidence type="ECO:0000256" key="6">
    <source>
        <dbReference type="ARBA" id="ARBA00022737"/>
    </source>
</evidence>
<organism evidence="15 16">
    <name type="scientific">Oedothorax gibbosus</name>
    <dbReference type="NCBI Taxonomy" id="931172"/>
    <lineage>
        <taxon>Eukaryota</taxon>
        <taxon>Metazoa</taxon>
        <taxon>Ecdysozoa</taxon>
        <taxon>Arthropoda</taxon>
        <taxon>Chelicerata</taxon>
        <taxon>Arachnida</taxon>
        <taxon>Araneae</taxon>
        <taxon>Araneomorphae</taxon>
        <taxon>Entelegynae</taxon>
        <taxon>Araneoidea</taxon>
        <taxon>Linyphiidae</taxon>
        <taxon>Erigoninae</taxon>
        <taxon>Oedothorax</taxon>
    </lineage>
</organism>